<dbReference type="RefSeq" id="WP_369741349.1">
    <property type="nucleotide sequence ID" value="NZ_JBGEDP010000001.1"/>
</dbReference>
<keyword evidence="2" id="KW-0472">Membrane</keyword>
<evidence type="ECO:0000256" key="2">
    <source>
        <dbReference type="SAM" id="Phobius"/>
    </source>
</evidence>
<gene>
    <name evidence="3" type="ORF">AB8998_29220</name>
</gene>
<evidence type="ECO:0000256" key="1">
    <source>
        <dbReference type="SAM" id="MobiDB-lite"/>
    </source>
</evidence>
<keyword evidence="2" id="KW-0812">Transmembrane</keyword>
<comment type="caution">
    <text evidence="3">The sequence shown here is derived from an EMBL/GenBank/DDBJ whole genome shotgun (WGS) entry which is preliminary data.</text>
</comment>
<evidence type="ECO:0000313" key="4">
    <source>
        <dbReference type="Proteomes" id="UP001564760"/>
    </source>
</evidence>
<evidence type="ECO:0008006" key="5">
    <source>
        <dbReference type="Google" id="ProtNLM"/>
    </source>
</evidence>
<evidence type="ECO:0000313" key="3">
    <source>
        <dbReference type="EMBL" id="MEY8018759.1"/>
    </source>
</evidence>
<proteinExistence type="predicted"/>
<protein>
    <recommendedName>
        <fullName evidence="5">Anti-sigma-M factor RsmA</fullName>
    </recommendedName>
</protein>
<feature type="transmembrane region" description="Helical" evidence="2">
    <location>
        <begin position="116"/>
        <end position="138"/>
    </location>
</feature>
<feature type="region of interest" description="Disordered" evidence="1">
    <location>
        <begin position="1"/>
        <end position="21"/>
    </location>
</feature>
<feature type="region of interest" description="Disordered" evidence="1">
    <location>
        <begin position="91"/>
        <end position="111"/>
    </location>
</feature>
<sequence>MDETESDPARHGDARADPPLPVEVLADLQAGLLDEEEAARLRQQIRADPSAQGVLQALNRVRRDVAAVGADPASAPEPPPDVTARVSAALRSAGPTPGRSPGPAHSARPRVRPARVVAASAGLIAALTGIGLGTAALIHAPAPIPSTEVTAEHITVSTPPMAIPLSGPEILDLLHQTPDYGPLDDPQRRASCLAGLGYPASTKVLGARPVHVNARPGVLLVLPGDPPGVLAVFAVAPNCSAADTGLLADTRVPRA</sequence>
<feature type="compositionally biased region" description="Basic and acidic residues" evidence="1">
    <location>
        <begin position="7"/>
        <end position="16"/>
    </location>
</feature>
<keyword evidence="4" id="KW-1185">Reference proteome</keyword>
<dbReference type="EMBL" id="JBGEDP010000001">
    <property type="protein sequence ID" value="MEY8018759.1"/>
    <property type="molecule type" value="Genomic_DNA"/>
</dbReference>
<keyword evidence="2" id="KW-1133">Transmembrane helix</keyword>
<name>A0ABV4C884_9MYCO</name>
<reference evidence="3 4" key="1">
    <citation type="submission" date="2024-08" db="EMBL/GenBank/DDBJ databases">
        <title>Mycobacterium servetensis sp. nov., a novel rapid-growing mycobacterial species recovered from a human patient in Zaragoza, Spain.</title>
        <authorList>
            <person name="Tristancho-Baro A.I."/>
            <person name="Buenestado-Serrano S."/>
            <person name="Garcia De Viedma D."/>
            <person name="Milagro-Beamonte A."/>
            <person name="Burillo N."/>
            <person name="Sanz S."/>
            <person name="Lopez-Calleja A.I."/>
            <person name="Penas-Utrilla D."/>
            <person name="Guardingo M."/>
            <person name="Garcia M.J."/>
            <person name="Vinuelas-Bayon J."/>
        </authorList>
    </citation>
    <scope>NUCLEOTIDE SEQUENCE [LARGE SCALE GENOMIC DNA]</scope>
    <source>
        <strain evidence="4">HUMS_12744610</strain>
    </source>
</reference>
<organism evidence="3 4">
    <name type="scientific">Mycobacterium servetii</name>
    <dbReference type="NCBI Taxonomy" id="3237418"/>
    <lineage>
        <taxon>Bacteria</taxon>
        <taxon>Bacillati</taxon>
        <taxon>Actinomycetota</taxon>
        <taxon>Actinomycetes</taxon>
        <taxon>Mycobacteriales</taxon>
        <taxon>Mycobacteriaceae</taxon>
        <taxon>Mycobacterium</taxon>
    </lineage>
</organism>
<dbReference type="Proteomes" id="UP001564760">
    <property type="component" value="Unassembled WGS sequence"/>
</dbReference>
<accession>A0ABV4C884</accession>